<keyword evidence="5" id="KW-0723">Serine/threonine-protein kinase</keyword>
<keyword evidence="3 4" id="KW-0067">ATP-binding</keyword>
<dbReference type="SMART" id="SM00220">
    <property type="entry name" value="S_TKc"/>
    <property type="match status" value="1"/>
</dbReference>
<dbReference type="GO" id="GO:0004674">
    <property type="term" value="F:protein serine/threonine kinase activity"/>
    <property type="evidence" value="ECO:0007669"/>
    <property type="project" value="UniProtKB-KW"/>
</dbReference>
<keyword evidence="5" id="KW-0808">Transferase</keyword>
<reference evidence="7 8" key="2">
    <citation type="submission" date="2018-11" db="EMBL/GenBank/DDBJ databases">
        <authorList>
            <consortium name="Pathogen Informatics"/>
        </authorList>
    </citation>
    <scope>NUCLEOTIDE SEQUENCE [LARGE SCALE GENOMIC DNA]</scope>
</reference>
<proteinExistence type="inferred from homology"/>
<dbReference type="GO" id="GO:0005524">
    <property type="term" value="F:ATP binding"/>
    <property type="evidence" value="ECO:0007669"/>
    <property type="project" value="UniProtKB-UniRule"/>
</dbReference>
<comment type="similarity">
    <text evidence="5">Belongs to the protein kinase superfamily.</text>
</comment>
<dbReference type="OrthoDB" id="5979581at2759"/>
<evidence type="ECO:0000256" key="3">
    <source>
        <dbReference type="ARBA" id="ARBA00022840"/>
    </source>
</evidence>
<keyword evidence="5" id="KW-0418">Kinase</keyword>
<dbReference type="SUPFAM" id="SSF56112">
    <property type="entry name" value="Protein kinase-like (PK-like)"/>
    <property type="match status" value="1"/>
</dbReference>
<gene>
    <name evidence="7" type="ORF">GPUH_LOCUS12332</name>
</gene>
<dbReference type="AlphaFoldDB" id="A0A183DUE1"/>
<dbReference type="Pfam" id="PF00069">
    <property type="entry name" value="Pkinase"/>
    <property type="match status" value="1"/>
</dbReference>
<reference evidence="9" key="1">
    <citation type="submission" date="2016-06" db="UniProtKB">
        <authorList>
            <consortium name="WormBaseParasite"/>
        </authorList>
    </citation>
    <scope>IDENTIFICATION</scope>
</reference>
<dbReference type="EC" id="2.7.11.1" evidence="1"/>
<evidence type="ECO:0000313" key="9">
    <source>
        <dbReference type="WBParaSite" id="GPUH_0001234601-mRNA-1"/>
    </source>
</evidence>
<dbReference type="InterPro" id="IPR050235">
    <property type="entry name" value="CK1_Ser-Thr_kinase"/>
</dbReference>
<dbReference type="InterPro" id="IPR011009">
    <property type="entry name" value="Kinase-like_dom_sf"/>
</dbReference>
<protein>
    <recommendedName>
        <fullName evidence="1">non-specific serine/threonine protein kinase</fullName>
        <ecNumber evidence="1">2.7.11.1</ecNumber>
    </recommendedName>
</protein>
<accession>A0A183DUE1</accession>
<organism evidence="9">
    <name type="scientific">Gongylonema pulchrum</name>
    <dbReference type="NCBI Taxonomy" id="637853"/>
    <lineage>
        <taxon>Eukaryota</taxon>
        <taxon>Metazoa</taxon>
        <taxon>Ecdysozoa</taxon>
        <taxon>Nematoda</taxon>
        <taxon>Chromadorea</taxon>
        <taxon>Rhabditida</taxon>
        <taxon>Spirurina</taxon>
        <taxon>Spiruromorpha</taxon>
        <taxon>Spiruroidea</taxon>
        <taxon>Gongylonematidae</taxon>
        <taxon>Gongylonema</taxon>
    </lineage>
</organism>
<dbReference type="InterPro" id="IPR008271">
    <property type="entry name" value="Ser/Thr_kinase_AS"/>
</dbReference>
<dbReference type="PROSITE" id="PS00107">
    <property type="entry name" value="PROTEIN_KINASE_ATP"/>
    <property type="match status" value="1"/>
</dbReference>
<dbReference type="EMBL" id="UYRT01079234">
    <property type="protein sequence ID" value="VDN20268.1"/>
    <property type="molecule type" value="Genomic_DNA"/>
</dbReference>
<dbReference type="Proteomes" id="UP000271098">
    <property type="component" value="Unassembled WGS sequence"/>
</dbReference>
<keyword evidence="8" id="KW-1185">Reference proteome</keyword>
<dbReference type="PROSITE" id="PS00108">
    <property type="entry name" value="PROTEIN_KINASE_ST"/>
    <property type="match status" value="1"/>
</dbReference>
<name>A0A183DUE1_9BILA</name>
<dbReference type="WBParaSite" id="GPUH_0001234601-mRNA-1">
    <property type="protein sequence ID" value="GPUH_0001234601-mRNA-1"/>
    <property type="gene ID" value="GPUH_0001234601"/>
</dbReference>
<evidence type="ECO:0000313" key="7">
    <source>
        <dbReference type="EMBL" id="VDN20268.1"/>
    </source>
</evidence>
<dbReference type="Gene3D" id="1.10.510.10">
    <property type="entry name" value="Transferase(Phosphotransferase) domain 1"/>
    <property type="match status" value="1"/>
</dbReference>
<dbReference type="PROSITE" id="PS50011">
    <property type="entry name" value="PROTEIN_KINASE_DOM"/>
    <property type="match status" value="1"/>
</dbReference>
<feature type="domain" description="Protein kinase" evidence="6">
    <location>
        <begin position="49"/>
        <end position="303"/>
    </location>
</feature>
<evidence type="ECO:0000259" key="6">
    <source>
        <dbReference type="PROSITE" id="PS50011"/>
    </source>
</evidence>
<evidence type="ECO:0000256" key="4">
    <source>
        <dbReference type="PROSITE-ProRule" id="PRU10141"/>
    </source>
</evidence>
<evidence type="ECO:0000256" key="2">
    <source>
        <dbReference type="ARBA" id="ARBA00022741"/>
    </source>
</evidence>
<evidence type="ECO:0000256" key="5">
    <source>
        <dbReference type="RuleBase" id="RU000304"/>
    </source>
</evidence>
<evidence type="ECO:0000256" key="1">
    <source>
        <dbReference type="ARBA" id="ARBA00012513"/>
    </source>
</evidence>
<dbReference type="InterPro" id="IPR000719">
    <property type="entry name" value="Prot_kinase_dom"/>
</dbReference>
<dbReference type="InterPro" id="IPR017441">
    <property type="entry name" value="Protein_kinase_ATP_BS"/>
</dbReference>
<sequence length="303" mass="34510">MKAIASPAAKANVSRTQVWKNDALESKKSSKKSEKEELLKVGEMLRGRYTVESKLGRGAFGHIYRAYDRLKLQSVAVKVGTPRMDPRRMKIEQIVLTLLRGKSHFPILIGTGKIRGLPYLVMELVGRNLSELRKSQPQKCFQPITVYRISMQVMSALHDLHRSGFLHRDIKPSNFCIGRGLNRRKIYLLDHGMARMFMNMDGTFRAARNYAGFRGSLRYVSLTVHARQESGPCDDLIGWLYSMIEMINGKLPWSKLTRPYDIEQAKMSETPESLCKDQPNTSLEFATVRIFFGNCSGNGEIQF</sequence>
<keyword evidence="2 4" id="KW-0547">Nucleotide-binding</keyword>
<feature type="binding site" evidence="4">
    <location>
        <position position="78"/>
    </location>
    <ligand>
        <name>ATP</name>
        <dbReference type="ChEBI" id="CHEBI:30616"/>
    </ligand>
</feature>
<evidence type="ECO:0000313" key="8">
    <source>
        <dbReference type="Proteomes" id="UP000271098"/>
    </source>
</evidence>
<dbReference type="PANTHER" id="PTHR11909">
    <property type="entry name" value="CASEIN KINASE-RELATED"/>
    <property type="match status" value="1"/>
</dbReference>